<evidence type="ECO:0000256" key="2">
    <source>
        <dbReference type="SAM" id="SignalP"/>
    </source>
</evidence>
<dbReference type="PANTHER" id="PTHR15337">
    <property type="entry name" value="ANTERIOR GRADIENT PROTEIN-RELATED"/>
    <property type="match status" value="1"/>
</dbReference>
<dbReference type="InterPro" id="IPR013766">
    <property type="entry name" value="Thioredoxin_domain"/>
</dbReference>
<reference evidence="5" key="1">
    <citation type="submission" date="2016-11" db="EMBL/GenBank/DDBJ databases">
        <authorList>
            <person name="Varghese N."/>
            <person name="Submissions S."/>
        </authorList>
    </citation>
    <scope>NUCLEOTIDE SEQUENCE [LARGE SCALE GENOMIC DNA]</scope>
    <source>
        <strain evidence="5">DSM 18829</strain>
    </source>
</reference>
<dbReference type="PROSITE" id="PS51352">
    <property type="entry name" value="THIOREDOXIN_2"/>
    <property type="match status" value="1"/>
</dbReference>
<dbReference type="Gene3D" id="3.40.30.10">
    <property type="entry name" value="Glutaredoxin"/>
    <property type="match status" value="1"/>
</dbReference>
<dbReference type="GO" id="GO:0016853">
    <property type="term" value="F:isomerase activity"/>
    <property type="evidence" value="ECO:0007669"/>
    <property type="project" value="UniProtKB-KW"/>
</dbReference>
<dbReference type="Pfam" id="PF13899">
    <property type="entry name" value="Thioredoxin_7"/>
    <property type="match status" value="1"/>
</dbReference>
<dbReference type="AlphaFoldDB" id="A0A1M6BLQ8"/>
<feature type="chain" id="PRO_5011979838" evidence="2">
    <location>
        <begin position="23"/>
        <end position="179"/>
    </location>
</feature>
<evidence type="ECO:0000256" key="1">
    <source>
        <dbReference type="ARBA" id="ARBA00022729"/>
    </source>
</evidence>
<evidence type="ECO:0000313" key="5">
    <source>
        <dbReference type="Proteomes" id="UP000184488"/>
    </source>
</evidence>
<dbReference type="RefSeq" id="WP_073308833.1">
    <property type="nucleotide sequence ID" value="NZ_FQZI01000001.1"/>
</dbReference>
<feature type="signal peptide" evidence="2">
    <location>
        <begin position="1"/>
        <end position="22"/>
    </location>
</feature>
<dbReference type="Proteomes" id="UP000184488">
    <property type="component" value="Unassembled WGS sequence"/>
</dbReference>
<keyword evidence="5" id="KW-1185">Reference proteome</keyword>
<dbReference type="SUPFAM" id="SSF52833">
    <property type="entry name" value="Thioredoxin-like"/>
    <property type="match status" value="1"/>
</dbReference>
<dbReference type="InterPro" id="IPR051099">
    <property type="entry name" value="AGR/TXD"/>
</dbReference>
<dbReference type="InterPro" id="IPR036249">
    <property type="entry name" value="Thioredoxin-like_sf"/>
</dbReference>
<dbReference type="PANTHER" id="PTHR15337:SF11">
    <property type="entry name" value="THIOREDOXIN DOMAIN-CONTAINING PROTEIN"/>
    <property type="match status" value="1"/>
</dbReference>
<gene>
    <name evidence="4" type="ORF">SAMN05444363_0828</name>
</gene>
<dbReference type="STRING" id="415425.SAMN05444363_0828"/>
<protein>
    <submittedName>
        <fullName evidence="4">Protein disulfide-isomerase</fullName>
    </submittedName>
</protein>
<feature type="domain" description="Thioredoxin" evidence="3">
    <location>
        <begin position="10"/>
        <end position="158"/>
    </location>
</feature>
<keyword evidence="4" id="KW-0413">Isomerase</keyword>
<accession>A0A1M6BLQ8</accession>
<dbReference type="OrthoDB" id="981626at2"/>
<organism evidence="4 5">
    <name type="scientific">Flavobacterium terrae</name>
    <dbReference type="NCBI Taxonomy" id="415425"/>
    <lineage>
        <taxon>Bacteria</taxon>
        <taxon>Pseudomonadati</taxon>
        <taxon>Bacteroidota</taxon>
        <taxon>Flavobacteriia</taxon>
        <taxon>Flavobacteriales</taxon>
        <taxon>Flavobacteriaceae</taxon>
        <taxon>Flavobacterium</taxon>
    </lineage>
</organism>
<name>A0A1M6BLQ8_9FLAO</name>
<keyword evidence="1 2" id="KW-0732">Signal</keyword>
<proteinExistence type="predicted"/>
<sequence length="179" mass="20651">MKKIKYLLFVLPLFLIFSFNQKNTNGESLKWHTNVKEAVEIANKENKPIFMFFTGSDWCGWCIRLQKEVFKTPEFEAWAKEKVVLVELDYPKRVPQTEEVKIQNAQLQQMFAIRGFPTVWFVKATDKEGKINFEQLGSTGYVAGGPSAWLSGANQIIAKFIPYTKEEKKAMSKNLKTKS</sequence>
<evidence type="ECO:0000259" key="3">
    <source>
        <dbReference type="PROSITE" id="PS51352"/>
    </source>
</evidence>
<dbReference type="EMBL" id="FQZI01000001">
    <property type="protein sequence ID" value="SHI49488.1"/>
    <property type="molecule type" value="Genomic_DNA"/>
</dbReference>
<evidence type="ECO:0000313" key="4">
    <source>
        <dbReference type="EMBL" id="SHI49488.1"/>
    </source>
</evidence>